<feature type="repeat" description="ANK" evidence="3">
    <location>
        <begin position="471"/>
        <end position="503"/>
    </location>
</feature>
<dbReference type="SMART" id="SM00248">
    <property type="entry name" value="ANK"/>
    <property type="match status" value="12"/>
</dbReference>
<dbReference type="Gene3D" id="1.25.40.20">
    <property type="entry name" value="Ankyrin repeat-containing domain"/>
    <property type="match status" value="4"/>
</dbReference>
<accession>A0A1C7FGH8</accession>
<feature type="repeat" description="ANK" evidence="3">
    <location>
        <begin position="157"/>
        <end position="189"/>
    </location>
</feature>
<dbReference type="PRINTS" id="PR01415">
    <property type="entry name" value="ANKYRIN"/>
</dbReference>
<dbReference type="SUPFAM" id="SSF48403">
    <property type="entry name" value="Ankyrin repeat"/>
    <property type="match status" value="2"/>
</dbReference>
<dbReference type="InterPro" id="IPR002110">
    <property type="entry name" value="Ankyrin_rpt"/>
</dbReference>
<feature type="repeat" description="ANK" evidence="3">
    <location>
        <begin position="124"/>
        <end position="156"/>
    </location>
</feature>
<feature type="repeat" description="ANK" evidence="3">
    <location>
        <begin position="371"/>
        <end position="397"/>
    </location>
</feature>
<keyword evidence="1" id="KW-0677">Repeat</keyword>
<protein>
    <submittedName>
        <fullName evidence="4">Serine/threonine-protein phosphatase 6 regulatory ankyrin repeat subunit</fullName>
    </submittedName>
</protein>
<gene>
    <name evidence="4" type="ORF">VSVS05_04139</name>
</gene>
<evidence type="ECO:0000256" key="2">
    <source>
        <dbReference type="ARBA" id="ARBA00023043"/>
    </source>
</evidence>
<dbReference type="PROSITE" id="PS50297">
    <property type="entry name" value="ANK_REP_REGION"/>
    <property type="match status" value="5"/>
</dbReference>
<dbReference type="InterPro" id="IPR051165">
    <property type="entry name" value="Multifunctional_ANK_Repeat"/>
</dbReference>
<dbReference type="PANTHER" id="PTHR24123">
    <property type="entry name" value="ANKYRIN REPEAT-CONTAINING"/>
    <property type="match status" value="1"/>
</dbReference>
<proteinExistence type="predicted"/>
<dbReference type="Pfam" id="PF12796">
    <property type="entry name" value="Ank_2"/>
    <property type="match status" value="3"/>
</dbReference>
<dbReference type="GeneID" id="96874343"/>
<dbReference type="PATRIC" id="fig|45658.7.peg.4115"/>
<dbReference type="Proteomes" id="UP000092528">
    <property type="component" value="Chromosome 2"/>
</dbReference>
<feature type="repeat" description="ANK" evidence="3">
    <location>
        <begin position="337"/>
        <end position="369"/>
    </location>
</feature>
<feature type="repeat" description="ANK" evidence="3">
    <location>
        <begin position="226"/>
        <end position="258"/>
    </location>
</feature>
<dbReference type="PANTHER" id="PTHR24123:SF33">
    <property type="entry name" value="PROTEIN HOS4"/>
    <property type="match status" value="1"/>
</dbReference>
<reference evidence="4 5" key="1">
    <citation type="submission" date="2016-07" db="EMBL/GenBank/DDBJ databases">
        <title>Genome sequencing of Vibrio scophthalmi strain VS-05, an isolated from Paralichthys olivaceus.</title>
        <authorList>
            <person name="Han H.-J."/>
        </authorList>
    </citation>
    <scope>NUCLEOTIDE SEQUENCE [LARGE SCALE GENOMIC DNA]</scope>
    <source>
        <strain evidence="4 5">VS-05</strain>
    </source>
</reference>
<organism evidence="4 5">
    <name type="scientific">Vibrio scophthalmi</name>
    <dbReference type="NCBI Taxonomy" id="45658"/>
    <lineage>
        <taxon>Bacteria</taxon>
        <taxon>Pseudomonadati</taxon>
        <taxon>Pseudomonadota</taxon>
        <taxon>Gammaproteobacteria</taxon>
        <taxon>Vibrionales</taxon>
        <taxon>Vibrionaceae</taxon>
        <taxon>Vibrio</taxon>
    </lineage>
</organism>
<name>A0A1C7FGH8_9VIBR</name>
<sequence>MSSDHDELFKFQASPLFIVAQEISITMSKKLLLTLVIAAGISTSTHAQQDPCNNLDFTAPDRLFNAVEYQCSIRVGEMLKMGADPNVTDYLHVTPLIYAAIEDQSLIIEQLIKAEANVDAATHSGVTALIAAAKNGSIHAAQQLIAANAKPDLIDDNAMTALMYAAKNNHADIVDELIKAKANLDLADERGFTALMMASWEGNAAMVEKLLAENATVDIQSSNGYNAQTALIFASDKGHTETVKQLLKANPRTYIRDNFGKSPLDYAKENGHDEIVILLEQYQPPAYSVLPKDKALCQQTFSQQQQQPLFYAIDHDCAEAVNKLVSEGANLNAINGYGYTPLMVAAIQRNPVIAQLLIKANADVNAIEPEYARTALIFASSRGSLEVVNLLLEAGVDDINAKGKWGDSALIEAIFDDHVAIVERLVQANASLDISSRYDLNPLMMASLQSPKVVKYLISIGVDVNEQNKETGETALMTASKRGQYSIIKLLTRAGAQLDIESKNGATAMSMARNPESKLRLKMARYEQLVPQLHKQLEQAVSISDPEVQKLVKQIIDVAPVGYRMTSFERRYMEDKESMISLPTDAFIVRRMYH</sequence>
<keyword evidence="2 3" id="KW-0040">ANK repeat</keyword>
<dbReference type="AlphaFoldDB" id="A0A1C7FGH8"/>
<dbReference type="RefSeq" id="WP_065546712.1">
    <property type="nucleotide sequence ID" value="NZ_CP134272.1"/>
</dbReference>
<evidence type="ECO:0000256" key="3">
    <source>
        <dbReference type="PROSITE-ProRule" id="PRU00023"/>
    </source>
</evidence>
<evidence type="ECO:0000313" key="4">
    <source>
        <dbReference type="EMBL" id="ANU39175.1"/>
    </source>
</evidence>
<dbReference type="EMBL" id="CP016415">
    <property type="protein sequence ID" value="ANU39175.1"/>
    <property type="molecule type" value="Genomic_DNA"/>
</dbReference>
<evidence type="ECO:0000313" key="5">
    <source>
        <dbReference type="Proteomes" id="UP000092528"/>
    </source>
</evidence>
<evidence type="ECO:0000256" key="1">
    <source>
        <dbReference type="ARBA" id="ARBA00022737"/>
    </source>
</evidence>
<keyword evidence="5" id="KW-1185">Reference proteome</keyword>
<dbReference type="STRING" id="45658.VSVS12_03052"/>
<feature type="repeat" description="ANK" evidence="3">
    <location>
        <begin position="190"/>
        <end position="222"/>
    </location>
</feature>
<dbReference type="InterPro" id="IPR036770">
    <property type="entry name" value="Ankyrin_rpt-contain_sf"/>
</dbReference>
<dbReference type="PROSITE" id="PS50088">
    <property type="entry name" value="ANK_REPEAT"/>
    <property type="match status" value="7"/>
</dbReference>